<dbReference type="RefSeq" id="XP_060294039.1">
    <property type="nucleotide sequence ID" value="XM_060447980.1"/>
</dbReference>
<sequence length="103" mass="11124">MRATTALGFFCLLAPLVSVSGLRISDNETEDAIYRAYIDDLGNEQQQIRNHGVIIKVPVGQACFTIRGSVVAFVCTPGSDRAITLVSVTTFINLLAYVAERCG</sequence>
<dbReference type="Proteomes" id="UP001172101">
    <property type="component" value="Unassembled WGS sequence"/>
</dbReference>
<name>A0AA40DTD0_9PEZI</name>
<feature type="signal peptide" evidence="1">
    <location>
        <begin position="1"/>
        <end position="21"/>
    </location>
</feature>
<dbReference type="AlphaFoldDB" id="A0AA40DTD0"/>
<evidence type="ECO:0000313" key="3">
    <source>
        <dbReference type="Proteomes" id="UP001172101"/>
    </source>
</evidence>
<keyword evidence="1" id="KW-0732">Signal</keyword>
<organism evidence="2 3">
    <name type="scientific">Lasiosphaeria miniovina</name>
    <dbReference type="NCBI Taxonomy" id="1954250"/>
    <lineage>
        <taxon>Eukaryota</taxon>
        <taxon>Fungi</taxon>
        <taxon>Dikarya</taxon>
        <taxon>Ascomycota</taxon>
        <taxon>Pezizomycotina</taxon>
        <taxon>Sordariomycetes</taxon>
        <taxon>Sordariomycetidae</taxon>
        <taxon>Sordariales</taxon>
        <taxon>Lasiosphaeriaceae</taxon>
        <taxon>Lasiosphaeria</taxon>
    </lineage>
</organism>
<proteinExistence type="predicted"/>
<feature type="chain" id="PRO_5041325578" evidence="1">
    <location>
        <begin position="22"/>
        <end position="103"/>
    </location>
</feature>
<comment type="caution">
    <text evidence="2">The sequence shown here is derived from an EMBL/GenBank/DDBJ whole genome shotgun (WGS) entry which is preliminary data.</text>
</comment>
<dbReference type="GeneID" id="85331250"/>
<keyword evidence="3" id="KW-1185">Reference proteome</keyword>
<gene>
    <name evidence="2" type="ORF">B0T26DRAFT_873061</name>
</gene>
<protein>
    <submittedName>
        <fullName evidence="2">Uncharacterized protein</fullName>
    </submittedName>
</protein>
<reference evidence="2" key="1">
    <citation type="submission" date="2023-06" db="EMBL/GenBank/DDBJ databases">
        <title>Genome-scale phylogeny and comparative genomics of the fungal order Sordariales.</title>
        <authorList>
            <consortium name="Lawrence Berkeley National Laboratory"/>
            <person name="Hensen N."/>
            <person name="Bonometti L."/>
            <person name="Westerberg I."/>
            <person name="Brannstrom I.O."/>
            <person name="Guillou S."/>
            <person name="Cros-Aarteil S."/>
            <person name="Calhoun S."/>
            <person name="Haridas S."/>
            <person name="Kuo A."/>
            <person name="Mondo S."/>
            <person name="Pangilinan J."/>
            <person name="Riley R."/>
            <person name="LaButti K."/>
            <person name="Andreopoulos B."/>
            <person name="Lipzen A."/>
            <person name="Chen C."/>
            <person name="Yanf M."/>
            <person name="Daum C."/>
            <person name="Ng V."/>
            <person name="Clum A."/>
            <person name="Steindorff A."/>
            <person name="Ohm R."/>
            <person name="Martin F."/>
            <person name="Silar P."/>
            <person name="Natvig D."/>
            <person name="Lalanne C."/>
            <person name="Gautier V."/>
            <person name="Ament-velasquez S.L."/>
            <person name="Kruys A."/>
            <person name="Hutchinson M.I."/>
            <person name="Powell A.J."/>
            <person name="Barry K."/>
            <person name="Miller A.N."/>
            <person name="Grigoriev I.V."/>
            <person name="Debuchy R."/>
            <person name="Gladieux P."/>
            <person name="Thoren M.H."/>
            <person name="Johannesson H."/>
        </authorList>
    </citation>
    <scope>NUCLEOTIDE SEQUENCE</scope>
    <source>
        <strain evidence="2">SMH2392-1A</strain>
    </source>
</reference>
<accession>A0AA40DTD0</accession>
<evidence type="ECO:0000313" key="2">
    <source>
        <dbReference type="EMBL" id="KAK0712716.1"/>
    </source>
</evidence>
<evidence type="ECO:0000256" key="1">
    <source>
        <dbReference type="SAM" id="SignalP"/>
    </source>
</evidence>
<dbReference type="EMBL" id="JAUIRO010000005">
    <property type="protein sequence ID" value="KAK0712716.1"/>
    <property type="molecule type" value="Genomic_DNA"/>
</dbReference>